<comment type="caution">
    <text evidence="1">The sequence shown here is derived from an EMBL/GenBank/DDBJ whole genome shotgun (WGS) entry which is preliminary data.</text>
</comment>
<evidence type="ECO:0008006" key="3">
    <source>
        <dbReference type="Google" id="ProtNLM"/>
    </source>
</evidence>
<name>A0A2M7BQQ6_9BACT</name>
<protein>
    <recommendedName>
        <fullName evidence="3">Bacterial toxin RNase RnlA/LsoA DBD domain-containing protein</fullName>
    </recommendedName>
</protein>
<dbReference type="Proteomes" id="UP000229191">
    <property type="component" value="Unassembled WGS sequence"/>
</dbReference>
<proteinExistence type="predicted"/>
<organism evidence="1 2">
    <name type="scientific">Candidatus Shapirobacteria bacterium CG03_land_8_20_14_0_80_35_14</name>
    <dbReference type="NCBI Taxonomy" id="1974878"/>
    <lineage>
        <taxon>Bacteria</taxon>
        <taxon>Candidatus Shapironibacteriota</taxon>
    </lineage>
</organism>
<reference evidence="2" key="1">
    <citation type="submission" date="2017-09" db="EMBL/GenBank/DDBJ databases">
        <title>Depth-based differentiation of microbial function through sediment-hosted aquifers and enrichment of novel symbionts in the deep terrestrial subsurface.</title>
        <authorList>
            <person name="Probst A.J."/>
            <person name="Ladd B."/>
            <person name="Jarett J.K."/>
            <person name="Geller-Mcgrath D.E."/>
            <person name="Sieber C.M.K."/>
            <person name="Emerson J.B."/>
            <person name="Anantharaman K."/>
            <person name="Thomas B.C."/>
            <person name="Malmstrom R."/>
            <person name="Stieglmeier M."/>
            <person name="Klingl A."/>
            <person name="Woyke T."/>
            <person name="Ryan C.M."/>
            <person name="Banfield J.F."/>
        </authorList>
    </citation>
    <scope>NUCLEOTIDE SEQUENCE [LARGE SCALE GENOMIC DNA]</scope>
</reference>
<evidence type="ECO:0000313" key="2">
    <source>
        <dbReference type="Proteomes" id="UP000229191"/>
    </source>
</evidence>
<sequence>MNPQLFSDAKKYLKNDQDLLIDDVKNVLKYLQENHINDYSFVVAPAAKAYEGYLKDFFFDLEIIDENSYHSDRFRVGKTLNPSLRYKRYSIFKKLADLHDNGEQLAEKLWSAWKQGRNEIFHYFPGNVKKLTKTEAEDRIELILQAIIDSGNFIKEYKQNFLL</sequence>
<dbReference type="AlphaFoldDB" id="A0A2M7BQQ6"/>
<dbReference type="EMBL" id="PEVB01000014">
    <property type="protein sequence ID" value="PIV07808.1"/>
    <property type="molecule type" value="Genomic_DNA"/>
</dbReference>
<evidence type="ECO:0000313" key="1">
    <source>
        <dbReference type="EMBL" id="PIV07808.1"/>
    </source>
</evidence>
<gene>
    <name evidence="1" type="ORF">COS53_00385</name>
</gene>
<accession>A0A2M7BQQ6</accession>